<dbReference type="CDD" id="cd00130">
    <property type="entry name" value="PAS"/>
    <property type="match status" value="1"/>
</dbReference>
<dbReference type="GO" id="GO:0007234">
    <property type="term" value="P:osmosensory signaling via phosphorelay pathway"/>
    <property type="evidence" value="ECO:0007669"/>
    <property type="project" value="TreeGrafter"/>
</dbReference>
<keyword evidence="6 13" id="KW-0812">Transmembrane</keyword>
<evidence type="ECO:0000256" key="11">
    <source>
        <dbReference type="ARBA" id="ARBA00023012"/>
    </source>
</evidence>
<evidence type="ECO:0000259" key="14">
    <source>
        <dbReference type="PROSITE" id="PS50109"/>
    </source>
</evidence>
<evidence type="ECO:0000259" key="16">
    <source>
        <dbReference type="PROSITE" id="PS50113"/>
    </source>
</evidence>
<feature type="domain" description="PAS" evidence="15">
    <location>
        <begin position="352"/>
        <end position="392"/>
    </location>
</feature>
<evidence type="ECO:0000259" key="15">
    <source>
        <dbReference type="PROSITE" id="PS50112"/>
    </source>
</evidence>
<dbReference type="InterPro" id="IPR007892">
    <property type="entry name" value="CHASE4"/>
</dbReference>
<dbReference type="PRINTS" id="PR00344">
    <property type="entry name" value="BCTRLSENSOR"/>
</dbReference>
<dbReference type="GO" id="GO:0000156">
    <property type="term" value="F:phosphorelay response regulator activity"/>
    <property type="evidence" value="ECO:0007669"/>
    <property type="project" value="TreeGrafter"/>
</dbReference>
<dbReference type="Gene3D" id="3.30.565.10">
    <property type="entry name" value="Histidine kinase-like ATPase, C-terminal domain"/>
    <property type="match status" value="1"/>
</dbReference>
<evidence type="ECO:0000256" key="10">
    <source>
        <dbReference type="ARBA" id="ARBA00022989"/>
    </source>
</evidence>
<dbReference type="PROSITE" id="PS50112">
    <property type="entry name" value="PAS"/>
    <property type="match status" value="1"/>
</dbReference>
<organism evidence="18 19">
    <name type="scientific">candidate division LCP-89 bacterium B3_LCP</name>
    <dbReference type="NCBI Taxonomy" id="2012998"/>
    <lineage>
        <taxon>Bacteria</taxon>
        <taxon>Pseudomonadati</taxon>
        <taxon>Bacteria division LCP-89</taxon>
    </lineage>
</organism>
<dbReference type="Pfam" id="PF00672">
    <property type="entry name" value="HAMP"/>
    <property type="match status" value="1"/>
</dbReference>
<dbReference type="Pfam" id="PF13426">
    <property type="entry name" value="PAS_9"/>
    <property type="match status" value="1"/>
</dbReference>
<evidence type="ECO:0000259" key="17">
    <source>
        <dbReference type="PROSITE" id="PS50885"/>
    </source>
</evidence>
<evidence type="ECO:0000313" key="19">
    <source>
        <dbReference type="Proteomes" id="UP000319619"/>
    </source>
</evidence>
<evidence type="ECO:0000256" key="7">
    <source>
        <dbReference type="ARBA" id="ARBA00022741"/>
    </source>
</evidence>
<dbReference type="InterPro" id="IPR004358">
    <property type="entry name" value="Sig_transdc_His_kin-like_C"/>
</dbReference>
<dbReference type="SMART" id="SM00387">
    <property type="entry name" value="HATPase_c"/>
    <property type="match status" value="1"/>
</dbReference>
<dbReference type="SMART" id="SM00304">
    <property type="entry name" value="HAMP"/>
    <property type="match status" value="1"/>
</dbReference>
<keyword evidence="11" id="KW-0902">Two-component regulatory system</keyword>
<dbReference type="EC" id="2.7.13.3" evidence="3"/>
<dbReference type="NCBIfam" id="TIGR00229">
    <property type="entry name" value="sensory_box"/>
    <property type="match status" value="1"/>
</dbReference>
<comment type="subcellular location">
    <subcellularLocation>
        <location evidence="2">Membrane</location>
        <topology evidence="2">Multi-pass membrane protein</topology>
    </subcellularLocation>
</comment>
<keyword evidence="7" id="KW-0547">Nucleotide-binding</keyword>
<keyword evidence="8" id="KW-0418">Kinase</keyword>
<dbReference type="GO" id="GO:0004673">
    <property type="term" value="F:protein histidine kinase activity"/>
    <property type="evidence" value="ECO:0007669"/>
    <property type="project" value="UniProtKB-EC"/>
</dbReference>
<evidence type="ECO:0000256" key="1">
    <source>
        <dbReference type="ARBA" id="ARBA00000085"/>
    </source>
</evidence>
<dbReference type="PROSITE" id="PS50113">
    <property type="entry name" value="PAC"/>
    <property type="match status" value="1"/>
</dbReference>
<dbReference type="CDD" id="cd06225">
    <property type="entry name" value="HAMP"/>
    <property type="match status" value="1"/>
</dbReference>
<dbReference type="PANTHER" id="PTHR42878:SF7">
    <property type="entry name" value="SENSOR HISTIDINE KINASE GLRK"/>
    <property type="match status" value="1"/>
</dbReference>
<gene>
    <name evidence="18" type="ORF">CEE37_04620</name>
</gene>
<comment type="caution">
    <text evidence="18">The sequence shown here is derived from an EMBL/GenBank/DDBJ whole genome shotgun (WGS) entry which is preliminary data.</text>
</comment>
<dbReference type="GO" id="GO:0005524">
    <property type="term" value="F:ATP binding"/>
    <property type="evidence" value="ECO:0007669"/>
    <property type="project" value="UniProtKB-KW"/>
</dbReference>
<dbReference type="SUPFAM" id="SSF158472">
    <property type="entry name" value="HAMP domain-like"/>
    <property type="match status" value="1"/>
</dbReference>
<dbReference type="InterPro" id="IPR050351">
    <property type="entry name" value="BphY/WalK/GraS-like"/>
</dbReference>
<evidence type="ECO:0000256" key="13">
    <source>
        <dbReference type="SAM" id="Phobius"/>
    </source>
</evidence>
<keyword evidence="12 13" id="KW-0472">Membrane</keyword>
<feature type="domain" description="PAC" evidence="16">
    <location>
        <begin position="420"/>
        <end position="472"/>
    </location>
</feature>
<dbReference type="InterPro" id="IPR036890">
    <property type="entry name" value="HATPase_C_sf"/>
</dbReference>
<comment type="catalytic activity">
    <reaction evidence="1">
        <text>ATP + protein L-histidine = ADP + protein N-phospho-L-histidine.</text>
        <dbReference type="EC" id="2.7.13.3"/>
    </reaction>
</comment>
<dbReference type="Pfam" id="PF05228">
    <property type="entry name" value="CHASE4"/>
    <property type="match status" value="1"/>
</dbReference>
<sequence>MKLLQYQLSVRGKLFIFLCVVSLLPMILATRVLTHLGGNSYRSLRELQVRDGSDQAAGYFSAAEKRLLDAVNTVAHWKDLADFYKNPSNVWADQNLSDWAPQSYHLDYMAIWGTDNHSLYQWKPDSLLNDQLGNIIYKGIDTVRSGWISTPQNLYLIAIGDVILEGNHFGSIVFGKRLTHQFLVDIMPEDRADLMVYYGGRLLATTDTVSSLPYVDPGEIFTELVSCSGSYLYEATDENRLIGFHLLENIQAKEIAAIGWSPRTSPGIFIQDAVDNILIYFGIPLVASVLLAALMLGLWIERPIRTLSATIKDIRDTQDLSRRVIVTGGGEISSMSRSFNSMLEQLAKHRDELMTFRTMIQAMKEGVLIEDTNGKSLYMNPRMEAMLGISEDARGEDMKFHIEGMITATGNRIEDEMGFTTEEVEWLKPDGQCVQALKTSGFLKDNSGKDAGILSTFVDITERNDLEIELIETSKMAFLGIFSQGIIHNLNSSLNSIIGYSSLLNHNDPEAEIPQRISEDALRIADQVSLLGQKWLRSGVNKSEHLDLNELIRDEVQFLEADLFFKHNVEKRFELDPDIPCIQGIYGDYCHALLNIIVNGIEAMLESPNHEMTIRTRHDNSTVRVDIQDTGIGIDKENLNKIFLPFFSTKQRGRKEGTPTGAGLGLSTARKVLEPYSVRFHVSSELGRGTTVSLIIPLKRESHIIEEEKSCEIPA</sequence>
<dbReference type="InterPro" id="IPR000700">
    <property type="entry name" value="PAS-assoc_C"/>
</dbReference>
<dbReference type="Gene3D" id="6.10.340.10">
    <property type="match status" value="1"/>
</dbReference>
<evidence type="ECO:0000256" key="6">
    <source>
        <dbReference type="ARBA" id="ARBA00022692"/>
    </source>
</evidence>
<dbReference type="SUPFAM" id="SSF55874">
    <property type="entry name" value="ATPase domain of HSP90 chaperone/DNA topoisomerase II/histidine kinase"/>
    <property type="match status" value="1"/>
</dbReference>
<reference evidence="18 19" key="1">
    <citation type="submission" date="2017-06" db="EMBL/GenBank/DDBJ databases">
        <title>Novel microbial phyla capable of carbon fixation and sulfur reduction in deep-sea sediments.</title>
        <authorList>
            <person name="Huang J."/>
            <person name="Baker B."/>
            <person name="Wang Y."/>
        </authorList>
    </citation>
    <scope>NUCLEOTIDE SEQUENCE [LARGE SCALE GENOMIC DNA]</scope>
    <source>
        <strain evidence="18">B3_LCP</strain>
    </source>
</reference>
<name>A0A532V3R4_UNCL8</name>
<evidence type="ECO:0000256" key="4">
    <source>
        <dbReference type="ARBA" id="ARBA00022553"/>
    </source>
</evidence>
<dbReference type="InterPro" id="IPR000014">
    <property type="entry name" value="PAS"/>
</dbReference>
<evidence type="ECO:0000256" key="12">
    <source>
        <dbReference type="ARBA" id="ARBA00023136"/>
    </source>
</evidence>
<proteinExistence type="predicted"/>
<feature type="domain" description="Histidine kinase" evidence="14">
    <location>
        <begin position="485"/>
        <end position="700"/>
    </location>
</feature>
<dbReference type="GO" id="GO:0030295">
    <property type="term" value="F:protein kinase activator activity"/>
    <property type="evidence" value="ECO:0007669"/>
    <property type="project" value="TreeGrafter"/>
</dbReference>
<dbReference type="PROSITE" id="PS50885">
    <property type="entry name" value="HAMP"/>
    <property type="match status" value="1"/>
</dbReference>
<dbReference type="Gene3D" id="3.30.450.20">
    <property type="entry name" value="PAS domain"/>
    <property type="match status" value="1"/>
</dbReference>
<dbReference type="SUPFAM" id="SSF55785">
    <property type="entry name" value="PYP-like sensor domain (PAS domain)"/>
    <property type="match status" value="1"/>
</dbReference>
<accession>A0A532V3R4</accession>
<dbReference type="PROSITE" id="PS50109">
    <property type="entry name" value="HIS_KIN"/>
    <property type="match status" value="1"/>
</dbReference>
<dbReference type="InterPro" id="IPR035965">
    <property type="entry name" value="PAS-like_dom_sf"/>
</dbReference>
<dbReference type="GO" id="GO:0016020">
    <property type="term" value="C:membrane"/>
    <property type="evidence" value="ECO:0007669"/>
    <property type="project" value="UniProtKB-SubCell"/>
</dbReference>
<evidence type="ECO:0000256" key="2">
    <source>
        <dbReference type="ARBA" id="ARBA00004141"/>
    </source>
</evidence>
<dbReference type="EMBL" id="NJBN01000002">
    <property type="protein sequence ID" value="TKJ41856.1"/>
    <property type="molecule type" value="Genomic_DNA"/>
</dbReference>
<keyword evidence="4" id="KW-0597">Phosphoprotein</keyword>
<dbReference type="InterPro" id="IPR005467">
    <property type="entry name" value="His_kinase_dom"/>
</dbReference>
<evidence type="ECO:0000313" key="18">
    <source>
        <dbReference type="EMBL" id="TKJ41856.1"/>
    </source>
</evidence>
<feature type="domain" description="HAMP" evidence="17">
    <location>
        <begin position="298"/>
        <end position="351"/>
    </location>
</feature>
<keyword evidence="9" id="KW-0067">ATP-binding</keyword>
<keyword evidence="10 13" id="KW-1133">Transmembrane helix</keyword>
<dbReference type="AlphaFoldDB" id="A0A532V3R4"/>
<dbReference type="InterPro" id="IPR003594">
    <property type="entry name" value="HATPase_dom"/>
</dbReference>
<keyword evidence="5" id="KW-0808">Transferase</keyword>
<dbReference type="Gene3D" id="1.10.287.130">
    <property type="match status" value="1"/>
</dbReference>
<dbReference type="Pfam" id="PF02518">
    <property type="entry name" value="HATPase_c"/>
    <property type="match status" value="1"/>
</dbReference>
<dbReference type="PANTHER" id="PTHR42878">
    <property type="entry name" value="TWO-COMPONENT HISTIDINE KINASE"/>
    <property type="match status" value="1"/>
</dbReference>
<evidence type="ECO:0000256" key="8">
    <source>
        <dbReference type="ARBA" id="ARBA00022777"/>
    </source>
</evidence>
<feature type="transmembrane region" description="Helical" evidence="13">
    <location>
        <begin position="277"/>
        <end position="300"/>
    </location>
</feature>
<evidence type="ECO:0000256" key="3">
    <source>
        <dbReference type="ARBA" id="ARBA00012438"/>
    </source>
</evidence>
<dbReference type="InterPro" id="IPR003660">
    <property type="entry name" value="HAMP_dom"/>
</dbReference>
<dbReference type="Proteomes" id="UP000319619">
    <property type="component" value="Unassembled WGS sequence"/>
</dbReference>
<evidence type="ECO:0000256" key="5">
    <source>
        <dbReference type="ARBA" id="ARBA00022679"/>
    </source>
</evidence>
<evidence type="ECO:0000256" key="9">
    <source>
        <dbReference type="ARBA" id="ARBA00022840"/>
    </source>
</evidence>
<protein>
    <recommendedName>
        <fullName evidence="3">histidine kinase</fullName>
        <ecNumber evidence="3">2.7.13.3</ecNumber>
    </recommendedName>
</protein>